<comment type="subcellular location">
    <subcellularLocation>
        <location evidence="1">Cytoplasm</location>
    </subcellularLocation>
</comment>
<evidence type="ECO:0008006" key="7">
    <source>
        <dbReference type="Google" id="ProtNLM"/>
    </source>
</evidence>
<dbReference type="STRING" id="889378.Spiaf_2390"/>
<protein>
    <recommendedName>
        <fullName evidence="7">Short-chain alcohol dehydrogenase</fullName>
    </recommendedName>
</protein>
<evidence type="ECO:0000313" key="6">
    <source>
        <dbReference type="Proteomes" id="UP000007383"/>
    </source>
</evidence>
<keyword evidence="4" id="KW-0560">Oxidoreductase</keyword>
<dbReference type="HOGENOM" id="CLU_010194_2_11_12"/>
<dbReference type="PANTHER" id="PTHR44085">
    <property type="entry name" value="SEPIAPTERIN REDUCTASE"/>
    <property type="match status" value="1"/>
</dbReference>
<dbReference type="PRINTS" id="PR00081">
    <property type="entry name" value="GDHRDH"/>
</dbReference>
<organism evidence="5 6">
    <name type="scientific">Spirochaeta africana (strain ATCC 700263 / DSM 8902 / Z-7692)</name>
    <dbReference type="NCBI Taxonomy" id="889378"/>
    <lineage>
        <taxon>Bacteria</taxon>
        <taxon>Pseudomonadati</taxon>
        <taxon>Spirochaetota</taxon>
        <taxon>Spirochaetia</taxon>
        <taxon>Spirochaetales</taxon>
        <taxon>Spirochaetaceae</taxon>
        <taxon>Spirochaeta</taxon>
    </lineage>
</organism>
<proteinExistence type="predicted"/>
<dbReference type="SUPFAM" id="SSF51735">
    <property type="entry name" value="NAD(P)-binding Rossmann-fold domains"/>
    <property type="match status" value="1"/>
</dbReference>
<dbReference type="PANTHER" id="PTHR44085:SF2">
    <property type="entry name" value="SEPIAPTERIN REDUCTASE"/>
    <property type="match status" value="1"/>
</dbReference>
<dbReference type="KEGG" id="sfc:Spiaf_2390"/>
<keyword evidence="2" id="KW-0963">Cytoplasm</keyword>
<evidence type="ECO:0000256" key="2">
    <source>
        <dbReference type="ARBA" id="ARBA00022490"/>
    </source>
</evidence>
<dbReference type="InterPro" id="IPR051721">
    <property type="entry name" value="Biopterin_syn/organic_redct"/>
</dbReference>
<dbReference type="Pfam" id="PF00106">
    <property type="entry name" value="adh_short"/>
    <property type="match status" value="1"/>
</dbReference>
<dbReference type="PATRIC" id="fig|889378.3.peg.2364"/>
<sequence length="239" mass="25818">MKLAVISGASRGLGAELYRQYQDDGWQTLDFSRSAPHPGSHAVDLSQPESAAAEFDRVLGAAARQPLEEVLIISNAATLQPIGLLERLAPEEIIAATRINITSGLLLMRAALAAFGRQPLQRLRLAAISSGAARHGYAGWSLYCAGKAAMENAQRAIALEVQDRPHIDAVSIDPGLIDTGMQTTIRRSSRSDFPAVDKFIRRHQDGLLQPPPRVAAAVRRICSLPELEAGAIYRAADYF</sequence>
<dbReference type="GO" id="GO:0006729">
    <property type="term" value="P:tetrahydrobiopterin biosynthetic process"/>
    <property type="evidence" value="ECO:0007669"/>
    <property type="project" value="TreeGrafter"/>
</dbReference>
<dbReference type="Proteomes" id="UP000007383">
    <property type="component" value="Chromosome"/>
</dbReference>
<evidence type="ECO:0000256" key="3">
    <source>
        <dbReference type="ARBA" id="ARBA00022857"/>
    </source>
</evidence>
<dbReference type="Gene3D" id="3.40.50.720">
    <property type="entry name" value="NAD(P)-binding Rossmann-like Domain"/>
    <property type="match status" value="1"/>
</dbReference>
<accession>H9ULM8</accession>
<dbReference type="RefSeq" id="WP_014456403.1">
    <property type="nucleotide sequence ID" value="NC_017098.1"/>
</dbReference>
<reference evidence="6" key="1">
    <citation type="journal article" date="2013" name="Stand. Genomic Sci.">
        <title>Complete genome sequence of the halophilic bacterium Spirochaeta africana type strain (Z-7692(T)) from the alkaline Lake Magadi in the East African Rift.</title>
        <authorList>
            <person name="Liolos K."/>
            <person name="Abt B."/>
            <person name="Scheuner C."/>
            <person name="Teshima H."/>
            <person name="Held B."/>
            <person name="Lapidus A."/>
            <person name="Nolan M."/>
            <person name="Lucas S."/>
            <person name="Deshpande S."/>
            <person name="Cheng J.F."/>
            <person name="Tapia R."/>
            <person name="Goodwin L.A."/>
            <person name="Pitluck S."/>
            <person name="Pagani I."/>
            <person name="Ivanova N."/>
            <person name="Mavromatis K."/>
            <person name="Mikhailova N."/>
            <person name="Huntemann M."/>
            <person name="Pati A."/>
            <person name="Chen A."/>
            <person name="Palaniappan K."/>
            <person name="Land M."/>
            <person name="Rohde M."/>
            <person name="Tindall B.J."/>
            <person name="Detter J.C."/>
            <person name="Goker M."/>
            <person name="Bristow J."/>
            <person name="Eisen J.A."/>
            <person name="Markowitz V."/>
            <person name="Hugenholtz P."/>
            <person name="Woyke T."/>
            <person name="Klenk H.P."/>
            <person name="Kyrpides N.C."/>
        </authorList>
    </citation>
    <scope>NUCLEOTIDE SEQUENCE</scope>
    <source>
        <strain evidence="6">ATCC 700263 / DSM 8902 / Z-7692</strain>
    </source>
</reference>
<gene>
    <name evidence="5" type="ordered locus">Spiaf_2390</name>
</gene>
<keyword evidence="3" id="KW-0521">NADP</keyword>
<name>H9ULM8_SPIAZ</name>
<dbReference type="eggNOG" id="COG1028">
    <property type="taxonomic scope" value="Bacteria"/>
</dbReference>
<keyword evidence="6" id="KW-1185">Reference proteome</keyword>
<evidence type="ECO:0000313" key="5">
    <source>
        <dbReference type="EMBL" id="AFG38421.1"/>
    </source>
</evidence>
<evidence type="ECO:0000256" key="1">
    <source>
        <dbReference type="ARBA" id="ARBA00004496"/>
    </source>
</evidence>
<dbReference type="AlphaFoldDB" id="H9ULM8"/>
<dbReference type="GO" id="GO:0004757">
    <property type="term" value="F:sepiapterin reductase (NADP+) activity"/>
    <property type="evidence" value="ECO:0007669"/>
    <property type="project" value="TreeGrafter"/>
</dbReference>
<evidence type="ECO:0000256" key="4">
    <source>
        <dbReference type="ARBA" id="ARBA00023002"/>
    </source>
</evidence>
<dbReference type="InterPro" id="IPR036291">
    <property type="entry name" value="NAD(P)-bd_dom_sf"/>
</dbReference>
<dbReference type="EMBL" id="CP003282">
    <property type="protein sequence ID" value="AFG38421.1"/>
    <property type="molecule type" value="Genomic_DNA"/>
</dbReference>
<dbReference type="InterPro" id="IPR002347">
    <property type="entry name" value="SDR_fam"/>
</dbReference>
<dbReference type="GO" id="GO:0005737">
    <property type="term" value="C:cytoplasm"/>
    <property type="evidence" value="ECO:0007669"/>
    <property type="project" value="UniProtKB-SubCell"/>
</dbReference>